<feature type="transmembrane region" description="Helical" evidence="6">
    <location>
        <begin position="126"/>
        <end position="144"/>
    </location>
</feature>
<feature type="transmembrane region" description="Helical" evidence="6">
    <location>
        <begin position="262"/>
        <end position="280"/>
    </location>
</feature>
<dbReference type="GO" id="GO:0022857">
    <property type="term" value="F:transmembrane transporter activity"/>
    <property type="evidence" value="ECO:0007669"/>
    <property type="project" value="InterPro"/>
</dbReference>
<keyword evidence="8" id="KW-1185">Reference proteome</keyword>
<evidence type="ECO:0000313" key="8">
    <source>
        <dbReference type="Proteomes" id="UP000696280"/>
    </source>
</evidence>
<accession>A0A9N9L5I4</accession>
<keyword evidence="4 6" id="KW-1133">Transmembrane helix</keyword>
<name>A0A9N9L5I4_9HELO</name>
<keyword evidence="5 6" id="KW-0472">Membrane</keyword>
<dbReference type="PIRSF" id="PIRSF006060">
    <property type="entry name" value="AA_transporter"/>
    <property type="match status" value="1"/>
</dbReference>
<evidence type="ECO:0000256" key="3">
    <source>
        <dbReference type="ARBA" id="ARBA00022692"/>
    </source>
</evidence>
<dbReference type="InterPro" id="IPR002293">
    <property type="entry name" value="AA/rel_permease1"/>
</dbReference>
<proteinExistence type="predicted"/>
<dbReference type="AlphaFoldDB" id="A0A9N9L5I4"/>
<dbReference type="PANTHER" id="PTHR45649">
    <property type="entry name" value="AMINO-ACID PERMEASE BAT1"/>
    <property type="match status" value="1"/>
</dbReference>
<evidence type="ECO:0000256" key="6">
    <source>
        <dbReference type="SAM" id="Phobius"/>
    </source>
</evidence>
<gene>
    <name evidence="7" type="ORF">HYFRA_00008179</name>
</gene>
<evidence type="ECO:0000256" key="1">
    <source>
        <dbReference type="ARBA" id="ARBA00004141"/>
    </source>
</evidence>
<dbReference type="EMBL" id="CAJVRL010000099">
    <property type="protein sequence ID" value="CAG8960461.1"/>
    <property type="molecule type" value="Genomic_DNA"/>
</dbReference>
<feature type="transmembrane region" description="Helical" evidence="6">
    <location>
        <begin position="403"/>
        <end position="425"/>
    </location>
</feature>
<feature type="transmembrane region" description="Helical" evidence="6">
    <location>
        <begin position="300"/>
        <end position="324"/>
    </location>
</feature>
<dbReference type="Pfam" id="PF13520">
    <property type="entry name" value="AA_permease_2"/>
    <property type="match status" value="1"/>
</dbReference>
<evidence type="ECO:0000256" key="2">
    <source>
        <dbReference type="ARBA" id="ARBA00022448"/>
    </source>
</evidence>
<dbReference type="Proteomes" id="UP000696280">
    <property type="component" value="Unassembled WGS sequence"/>
</dbReference>
<dbReference type="OrthoDB" id="3257095at2759"/>
<evidence type="ECO:0000256" key="5">
    <source>
        <dbReference type="ARBA" id="ARBA00023136"/>
    </source>
</evidence>
<dbReference type="GO" id="GO:0016020">
    <property type="term" value="C:membrane"/>
    <property type="evidence" value="ECO:0007669"/>
    <property type="project" value="UniProtKB-SubCell"/>
</dbReference>
<comment type="subcellular location">
    <subcellularLocation>
        <location evidence="1">Membrane</location>
        <topology evidence="1">Multi-pass membrane protein</topology>
    </subcellularLocation>
</comment>
<keyword evidence="3 6" id="KW-0812">Transmembrane</keyword>
<protein>
    <recommendedName>
        <fullName evidence="9">Amino acid transporter</fullName>
    </recommendedName>
</protein>
<feature type="transmembrane region" description="Helical" evidence="6">
    <location>
        <begin position="70"/>
        <end position="94"/>
    </location>
</feature>
<dbReference type="PANTHER" id="PTHR45649:SF1">
    <property type="entry name" value="TRANSPORTER, PUTATIVE (EUROFUNG)-RELATED"/>
    <property type="match status" value="1"/>
</dbReference>
<feature type="transmembrane region" description="Helical" evidence="6">
    <location>
        <begin position="506"/>
        <end position="525"/>
    </location>
</feature>
<feature type="transmembrane region" description="Helical" evidence="6">
    <location>
        <begin position="222"/>
        <end position="241"/>
    </location>
</feature>
<comment type="caution">
    <text evidence="7">The sequence shown here is derived from an EMBL/GenBank/DDBJ whole genome shotgun (WGS) entry which is preliminary data.</text>
</comment>
<feature type="transmembrane region" description="Helical" evidence="6">
    <location>
        <begin position="336"/>
        <end position="359"/>
    </location>
</feature>
<feature type="transmembrane region" description="Helical" evidence="6">
    <location>
        <begin position="431"/>
        <end position="452"/>
    </location>
</feature>
<keyword evidence="2" id="KW-0813">Transport</keyword>
<reference evidence="7" key="1">
    <citation type="submission" date="2021-07" db="EMBL/GenBank/DDBJ databases">
        <authorList>
            <person name="Durling M."/>
        </authorList>
    </citation>
    <scope>NUCLEOTIDE SEQUENCE</scope>
</reference>
<evidence type="ECO:0000313" key="7">
    <source>
        <dbReference type="EMBL" id="CAG8960461.1"/>
    </source>
</evidence>
<feature type="transmembrane region" description="Helical" evidence="6">
    <location>
        <begin position="196"/>
        <end position="216"/>
    </location>
</feature>
<organism evidence="7 8">
    <name type="scientific">Hymenoscyphus fraxineus</name>
    <dbReference type="NCBI Taxonomy" id="746836"/>
    <lineage>
        <taxon>Eukaryota</taxon>
        <taxon>Fungi</taxon>
        <taxon>Dikarya</taxon>
        <taxon>Ascomycota</taxon>
        <taxon>Pezizomycotina</taxon>
        <taxon>Leotiomycetes</taxon>
        <taxon>Helotiales</taxon>
        <taxon>Helotiaceae</taxon>
        <taxon>Hymenoscyphus</taxon>
    </lineage>
</organism>
<sequence length="546" mass="59761">MSSYKLDDVKTTDRAIIASSAEYEPDTENGNMTQRGGTAASRLAFSNSNDESFIAKFGKKQQLKRRFKSLSSVGLTCGLMLTWEVVLCALQLGLSNGGPAGLIYGYLAAWTGAMFQSLVMAEMASMIPLAGGPFNWVAILSPSWCRKFLSYLAGWLTVISWQAFVAEACYTCASLIQGIVIINYPSYEPQLWHATLMFYAIGLFGLFMNTVLGRLLPRTEALMLILYILGFFGVLIPMVYLSEHTTAERVFTVFQNLGGWDSMGLSFFVGWISSNSAFIGNDGADHIAEEIQQASKVVPFAIWFSTLFNGVLGFSMMMAVLFSIPDFVAATESTTGFAFINVFVTALGSTSAATALIIVVTAINIFSVSGVIATASRTLWAFSRENGLPFSKRLVKIEPKSRIPMNAIFATLFINFILGLISVGTYTAFQAFYSVVVAAYYSSFLLAAGVMLNKRLTTPASEMSWGSFKLGKLGVPITIAAMIYTIIALFFSFWPTSPTVSPATMNYNALIYGVALLFCVTYWFIAGRKVYIGPIWEFDGQFSRVN</sequence>
<evidence type="ECO:0008006" key="9">
    <source>
        <dbReference type="Google" id="ProtNLM"/>
    </source>
</evidence>
<evidence type="ECO:0000256" key="4">
    <source>
        <dbReference type="ARBA" id="ARBA00022989"/>
    </source>
</evidence>
<feature type="transmembrane region" description="Helical" evidence="6">
    <location>
        <begin position="473"/>
        <end position="494"/>
    </location>
</feature>
<dbReference type="Gene3D" id="1.20.1740.10">
    <property type="entry name" value="Amino acid/polyamine transporter I"/>
    <property type="match status" value="1"/>
</dbReference>